<comment type="caution">
    <text evidence="2">The sequence shown here is derived from an EMBL/GenBank/DDBJ whole genome shotgun (WGS) entry which is preliminary data.</text>
</comment>
<reference evidence="2" key="1">
    <citation type="submission" date="2022-04" db="EMBL/GenBank/DDBJ databases">
        <title>Carnegiea gigantea Genome sequencing and assembly v2.</title>
        <authorList>
            <person name="Copetti D."/>
            <person name="Sanderson M.J."/>
            <person name="Burquez A."/>
            <person name="Wojciechowski M.F."/>
        </authorList>
    </citation>
    <scope>NUCLEOTIDE SEQUENCE</scope>
    <source>
        <strain evidence="2">SGP5-SGP5p</strain>
        <tissue evidence="2">Aerial part</tissue>
    </source>
</reference>
<evidence type="ECO:0000313" key="3">
    <source>
        <dbReference type="Proteomes" id="UP001153076"/>
    </source>
</evidence>
<accession>A0A9Q1GJN3</accession>
<organism evidence="2 3">
    <name type="scientific">Carnegiea gigantea</name>
    <dbReference type="NCBI Taxonomy" id="171969"/>
    <lineage>
        <taxon>Eukaryota</taxon>
        <taxon>Viridiplantae</taxon>
        <taxon>Streptophyta</taxon>
        <taxon>Embryophyta</taxon>
        <taxon>Tracheophyta</taxon>
        <taxon>Spermatophyta</taxon>
        <taxon>Magnoliopsida</taxon>
        <taxon>eudicotyledons</taxon>
        <taxon>Gunneridae</taxon>
        <taxon>Pentapetalae</taxon>
        <taxon>Caryophyllales</taxon>
        <taxon>Cactineae</taxon>
        <taxon>Cactaceae</taxon>
        <taxon>Cactoideae</taxon>
        <taxon>Echinocereeae</taxon>
        <taxon>Carnegiea</taxon>
    </lineage>
</organism>
<proteinExistence type="predicted"/>
<evidence type="ECO:0000256" key="1">
    <source>
        <dbReference type="SAM" id="MobiDB-lite"/>
    </source>
</evidence>
<name>A0A9Q1GJN3_9CARY</name>
<gene>
    <name evidence="2" type="ORF">Cgig2_020750</name>
</gene>
<dbReference type="EMBL" id="JAKOGI010003460">
    <property type="protein sequence ID" value="KAJ8420406.1"/>
    <property type="molecule type" value="Genomic_DNA"/>
</dbReference>
<evidence type="ECO:0000313" key="2">
    <source>
        <dbReference type="EMBL" id="KAJ8420406.1"/>
    </source>
</evidence>
<dbReference type="AlphaFoldDB" id="A0A9Q1GJN3"/>
<dbReference type="Proteomes" id="UP001153076">
    <property type="component" value="Unassembled WGS sequence"/>
</dbReference>
<sequence length="193" mass="21790">MMTPSKIMSSHLGIADDMEVDLESHVKVKKQSSKMATNKEKGKQKRPPPHPTNLVALRNLVDFYASYQPKAKKVDHVTFSCSVGDKFTKLMGIDNEEVLDFGEIMSQMIKRENGNLESCEEKSELGKYLGDAYESLNDPSLISQCGGKTKKRDTLFLLRLLEMCLPFVFLRSLLSPPLAPMDVYLNFPHFINS</sequence>
<feature type="region of interest" description="Disordered" evidence="1">
    <location>
        <begin position="26"/>
        <end position="52"/>
    </location>
</feature>
<keyword evidence="3" id="KW-1185">Reference proteome</keyword>
<protein>
    <submittedName>
        <fullName evidence="2">Uncharacterized protein</fullName>
    </submittedName>
</protein>